<evidence type="ECO:0000313" key="2">
    <source>
        <dbReference type="EMBL" id="KAJ0406578.1"/>
    </source>
</evidence>
<evidence type="ECO:0000313" key="3">
    <source>
        <dbReference type="Proteomes" id="UP001209570"/>
    </source>
</evidence>
<dbReference type="Proteomes" id="UP001209570">
    <property type="component" value="Unassembled WGS sequence"/>
</dbReference>
<keyword evidence="3" id="KW-1185">Reference proteome</keyword>
<comment type="caution">
    <text evidence="2">The sequence shown here is derived from an EMBL/GenBank/DDBJ whole genome shotgun (WGS) entry which is preliminary data.</text>
</comment>
<name>A0AAD5M6R4_PYTIN</name>
<evidence type="ECO:0000256" key="1">
    <source>
        <dbReference type="SAM" id="MobiDB-lite"/>
    </source>
</evidence>
<feature type="region of interest" description="Disordered" evidence="1">
    <location>
        <begin position="1"/>
        <end position="29"/>
    </location>
</feature>
<sequence length="209" mass="22702">MRREGGGRSAGSMRTDIHRTEREHLAPVDDALTTRVTALEKELREKESAVQTLRESVPRLAAAKTKEQLERARKRSSDVLVVMYVYFSTDEASAKSAEGTDIAEENVTALKESYEQTTKVIAATAARLDEAVNQTAETITVVQRAMKRPKTAVDLAMEKSPAKLNMASKNSAMYVAPSVDDNTDSAAAGASGQSLRSRLAIQLCTAKNI</sequence>
<reference evidence="2" key="1">
    <citation type="submission" date="2021-12" db="EMBL/GenBank/DDBJ databases">
        <title>Prjna785345.</title>
        <authorList>
            <person name="Rujirawat T."/>
            <person name="Krajaejun T."/>
        </authorList>
    </citation>
    <scope>NUCLEOTIDE SEQUENCE</scope>
    <source>
        <strain evidence="2">Pi057C3</strain>
    </source>
</reference>
<proteinExistence type="predicted"/>
<accession>A0AAD5M6R4</accession>
<feature type="compositionally biased region" description="Basic and acidic residues" evidence="1">
    <location>
        <begin position="15"/>
        <end position="27"/>
    </location>
</feature>
<dbReference type="EMBL" id="JAKCXM010000031">
    <property type="protein sequence ID" value="KAJ0406578.1"/>
    <property type="molecule type" value="Genomic_DNA"/>
</dbReference>
<dbReference type="AlphaFoldDB" id="A0AAD5M6R4"/>
<protein>
    <submittedName>
        <fullName evidence="2">Uncharacterized protein</fullName>
    </submittedName>
</protein>
<gene>
    <name evidence="2" type="ORF">P43SY_004467</name>
</gene>
<organism evidence="2 3">
    <name type="scientific">Pythium insidiosum</name>
    <name type="common">Pythiosis disease agent</name>
    <dbReference type="NCBI Taxonomy" id="114742"/>
    <lineage>
        <taxon>Eukaryota</taxon>
        <taxon>Sar</taxon>
        <taxon>Stramenopiles</taxon>
        <taxon>Oomycota</taxon>
        <taxon>Peronosporomycetes</taxon>
        <taxon>Pythiales</taxon>
        <taxon>Pythiaceae</taxon>
        <taxon>Pythium</taxon>
    </lineage>
</organism>